<evidence type="ECO:0000256" key="5">
    <source>
        <dbReference type="SAM" id="MobiDB-lite"/>
    </source>
</evidence>
<evidence type="ECO:0000313" key="8">
    <source>
        <dbReference type="EMBL" id="AWT53761.1"/>
    </source>
</evidence>
<dbReference type="EMBL" id="CP027541">
    <property type="protein sequence ID" value="AWT53761.1"/>
    <property type="molecule type" value="Genomic_DNA"/>
</dbReference>
<evidence type="ECO:0000256" key="2">
    <source>
        <dbReference type="ARBA" id="ARBA00022692"/>
    </source>
</evidence>
<feature type="transmembrane region" description="Helical" evidence="6">
    <location>
        <begin position="248"/>
        <end position="267"/>
    </location>
</feature>
<dbReference type="PANTHER" id="PTHR42910">
    <property type="entry name" value="TRANSPORTER SCO4007-RELATED"/>
    <property type="match status" value="1"/>
</dbReference>
<feature type="transmembrane region" description="Helical" evidence="6">
    <location>
        <begin position="52"/>
        <end position="73"/>
    </location>
</feature>
<dbReference type="PROSITE" id="PS50850">
    <property type="entry name" value="MFS"/>
    <property type="match status" value="1"/>
</dbReference>
<evidence type="ECO:0000259" key="7">
    <source>
        <dbReference type="PROSITE" id="PS50850"/>
    </source>
</evidence>
<dbReference type="GO" id="GO:0022857">
    <property type="term" value="F:transmembrane transporter activity"/>
    <property type="evidence" value="ECO:0007669"/>
    <property type="project" value="InterPro"/>
</dbReference>
<feature type="transmembrane region" description="Helical" evidence="6">
    <location>
        <begin position="12"/>
        <end position="32"/>
    </location>
</feature>
<dbReference type="AlphaFoldDB" id="A0A2U9PPU7"/>
<evidence type="ECO:0000313" key="9">
    <source>
        <dbReference type="Proteomes" id="UP000011200"/>
    </source>
</evidence>
<feature type="transmembrane region" description="Helical" evidence="6">
    <location>
        <begin position="218"/>
        <end position="242"/>
    </location>
</feature>
<reference evidence="9" key="2">
    <citation type="submission" date="2018-03" db="EMBL/GenBank/DDBJ databases">
        <authorList>
            <person name="Derbyshire K."/>
            <person name="Gray T.A."/>
            <person name="Champion M."/>
        </authorList>
    </citation>
    <scope>NUCLEOTIDE SEQUENCE [LARGE SCALE GENOMIC DNA]</scope>
    <source>
        <strain evidence="9">MKD8</strain>
    </source>
</reference>
<keyword evidence="3 6" id="KW-1133">Transmembrane helix</keyword>
<dbReference type="InterPro" id="IPR011701">
    <property type="entry name" value="MFS"/>
</dbReference>
<dbReference type="Proteomes" id="UP000011200">
    <property type="component" value="Chromosome"/>
</dbReference>
<keyword evidence="2 6" id="KW-0812">Transmembrane</keyword>
<dbReference type="InterPro" id="IPR020846">
    <property type="entry name" value="MFS_dom"/>
</dbReference>
<dbReference type="Pfam" id="PF07690">
    <property type="entry name" value="MFS_1"/>
    <property type="match status" value="1"/>
</dbReference>
<name>A0A2U9PPU7_MYCSE</name>
<feature type="transmembrane region" description="Helical" evidence="6">
    <location>
        <begin position="85"/>
        <end position="118"/>
    </location>
</feature>
<feature type="domain" description="Major facilitator superfamily (MFS) profile" evidence="7">
    <location>
        <begin position="15"/>
        <end position="444"/>
    </location>
</feature>
<feature type="transmembrane region" description="Helical" evidence="6">
    <location>
        <begin position="168"/>
        <end position="188"/>
    </location>
</feature>
<dbReference type="CDD" id="cd17324">
    <property type="entry name" value="MFS_NepI_like"/>
    <property type="match status" value="1"/>
</dbReference>
<proteinExistence type="predicted"/>
<feature type="region of interest" description="Disordered" evidence="5">
    <location>
        <begin position="400"/>
        <end position="423"/>
    </location>
</feature>
<reference evidence="8 9" key="1">
    <citation type="journal article" date="2013" name="Genome Announc.">
        <title>Draft genome sequence of MKD8, a conjugal recipient Mycobacterium smegmatis strain.</title>
        <authorList>
            <person name="Gray T.A."/>
            <person name="Palumbo M.J."/>
            <person name="Derbyshire K.M."/>
        </authorList>
    </citation>
    <scope>NUCLEOTIDE SEQUENCE [LARGE SCALE GENOMIC DNA]</scope>
    <source>
        <strain evidence="8 9">MKD8</strain>
    </source>
</reference>
<dbReference type="PANTHER" id="PTHR42910:SF1">
    <property type="entry name" value="MAJOR FACILITATOR SUPERFAMILY (MFS) PROFILE DOMAIN-CONTAINING PROTEIN"/>
    <property type="match status" value="1"/>
</dbReference>
<evidence type="ECO:0000256" key="1">
    <source>
        <dbReference type="ARBA" id="ARBA00004651"/>
    </source>
</evidence>
<dbReference type="GO" id="GO:0005886">
    <property type="term" value="C:plasma membrane"/>
    <property type="evidence" value="ECO:0007669"/>
    <property type="project" value="UniProtKB-SubCell"/>
</dbReference>
<feature type="transmembrane region" description="Helical" evidence="6">
    <location>
        <begin position="279"/>
        <end position="297"/>
    </location>
</feature>
<evidence type="ECO:0000256" key="4">
    <source>
        <dbReference type="ARBA" id="ARBA00023136"/>
    </source>
</evidence>
<dbReference type="Gene3D" id="1.20.1250.20">
    <property type="entry name" value="MFS general substrate transporter like domains"/>
    <property type="match status" value="1"/>
</dbReference>
<feature type="transmembrane region" description="Helical" evidence="6">
    <location>
        <begin position="303"/>
        <end position="324"/>
    </location>
</feature>
<evidence type="ECO:0000256" key="6">
    <source>
        <dbReference type="SAM" id="Phobius"/>
    </source>
</evidence>
<comment type="subcellular location">
    <subcellularLocation>
        <location evidence="1">Cell membrane</location>
        <topology evidence="1">Multi-pass membrane protein</topology>
    </subcellularLocation>
</comment>
<feature type="transmembrane region" description="Helical" evidence="6">
    <location>
        <begin position="138"/>
        <end position="156"/>
    </location>
</feature>
<dbReference type="SUPFAM" id="SSF103473">
    <property type="entry name" value="MFS general substrate transporter"/>
    <property type="match status" value="1"/>
</dbReference>
<keyword evidence="4 6" id="KW-0472">Membrane</keyword>
<gene>
    <name evidence="8" type="ORF">D806_027830</name>
</gene>
<sequence length="444" mass="46513">MTAEDLQHRGMSTRLTVLFALAGAMAVGNLYYTQPLLHVIGVSLHTDVGHVGLLVTATQIGYSLGVLLLVPLGDSRDRRRLIPTLMLLSAAALTWCAVAPTLSALAVASLALGLTTVSGQLLTPLAGDLADDRSRGRVVGIVVSGLVTGILVSRIAGGVIAGAWGWRAVFAIAAAITAALALVLAAAVPRVPPTTRVAYPKLLGSVLALAVREPTVRVTLVLGALGFAMFTMFWTALTFLLSGAPYDFTAWQIGLVGVAGLVGALAAQGAGRLHDRGRNVAATGACWCLGLAAWAVAAVSHNLLIGIIVAAIVLDVSVQGLNILNQSRVFVVAQEARSRVNTAYVTANFVGGTGGSLAAAVLWSVGGWSATDTDTEKQSSAAELIHRRGLLRHDHRVVFRQQQHSGRDPNRRRRRCGETQRDHRVQPVGIGSYRDAAVGRVRIA</sequence>
<accession>A0A2U9PPU7</accession>
<protein>
    <submittedName>
        <fullName evidence="8">Major facilitator superfamily protein</fullName>
    </submittedName>
</protein>
<organism evidence="8 9">
    <name type="scientific">Mycolicibacterium smegmatis (strain MKD8)</name>
    <name type="common">Mycobacterium smegmatis</name>
    <dbReference type="NCBI Taxonomy" id="1214915"/>
    <lineage>
        <taxon>Bacteria</taxon>
        <taxon>Bacillati</taxon>
        <taxon>Actinomycetota</taxon>
        <taxon>Actinomycetes</taxon>
        <taxon>Mycobacteriales</taxon>
        <taxon>Mycobacteriaceae</taxon>
        <taxon>Mycolicibacterium</taxon>
    </lineage>
</organism>
<dbReference type="InterPro" id="IPR036259">
    <property type="entry name" value="MFS_trans_sf"/>
</dbReference>
<evidence type="ECO:0000256" key="3">
    <source>
        <dbReference type="ARBA" id="ARBA00022989"/>
    </source>
</evidence>